<comment type="caution">
    <text evidence="1">The sequence shown here is derived from an EMBL/GenBank/DDBJ whole genome shotgun (WGS) entry which is preliminary data.</text>
</comment>
<name>A0A9W6W8T2_9ACTN</name>
<organism evidence="1 2">
    <name type="scientific">Actinorhabdospora filicis</name>
    <dbReference type="NCBI Taxonomy" id="1785913"/>
    <lineage>
        <taxon>Bacteria</taxon>
        <taxon>Bacillati</taxon>
        <taxon>Actinomycetota</taxon>
        <taxon>Actinomycetes</taxon>
        <taxon>Micromonosporales</taxon>
        <taxon>Micromonosporaceae</taxon>
        <taxon>Actinorhabdospora</taxon>
    </lineage>
</organism>
<keyword evidence="2" id="KW-1185">Reference proteome</keyword>
<gene>
    <name evidence="1" type="ORF">Afil01_21100</name>
</gene>
<dbReference type="Gene3D" id="2.60.120.10">
    <property type="entry name" value="Jelly Rolls"/>
    <property type="match status" value="1"/>
</dbReference>
<protein>
    <submittedName>
        <fullName evidence="1">LuxR family transcriptional regulator</fullName>
    </submittedName>
</protein>
<evidence type="ECO:0000313" key="2">
    <source>
        <dbReference type="Proteomes" id="UP001165079"/>
    </source>
</evidence>
<dbReference type="SUPFAM" id="SSF51182">
    <property type="entry name" value="RmlC-like cupins"/>
    <property type="match status" value="1"/>
</dbReference>
<dbReference type="InterPro" id="IPR011051">
    <property type="entry name" value="RmlC_Cupin_sf"/>
</dbReference>
<dbReference type="Proteomes" id="UP001165079">
    <property type="component" value="Unassembled WGS sequence"/>
</dbReference>
<sequence>MNDLPLLIREHLEKAAADPHGRSAHLLVHEGPMRQTIIALTAGTSLAEHNAPEAASLQVLYGSVRVTAASGDADLVPGQLYPIPQERHGLTATDDTVVLLTAVLGAGT</sequence>
<evidence type="ECO:0000313" key="1">
    <source>
        <dbReference type="EMBL" id="GLZ77303.1"/>
    </source>
</evidence>
<dbReference type="RefSeq" id="WP_285662429.1">
    <property type="nucleotide sequence ID" value="NZ_BSTX01000001.1"/>
</dbReference>
<proteinExistence type="predicted"/>
<accession>A0A9W6W8T2</accession>
<dbReference type="AlphaFoldDB" id="A0A9W6W8T2"/>
<dbReference type="EMBL" id="BSTX01000001">
    <property type="protein sequence ID" value="GLZ77303.1"/>
    <property type="molecule type" value="Genomic_DNA"/>
</dbReference>
<reference evidence="1" key="1">
    <citation type="submission" date="2023-03" db="EMBL/GenBank/DDBJ databases">
        <title>Actinorhabdospora filicis NBRC 111898.</title>
        <authorList>
            <person name="Ichikawa N."/>
            <person name="Sato H."/>
            <person name="Tonouchi N."/>
        </authorList>
    </citation>
    <scope>NUCLEOTIDE SEQUENCE</scope>
    <source>
        <strain evidence="1">NBRC 111898</strain>
    </source>
</reference>
<dbReference type="InterPro" id="IPR014710">
    <property type="entry name" value="RmlC-like_jellyroll"/>
</dbReference>